<evidence type="ECO:0000256" key="12">
    <source>
        <dbReference type="SAM" id="MobiDB-lite"/>
    </source>
</evidence>
<dbReference type="EMBL" id="FOMX01000064">
    <property type="protein sequence ID" value="SFF40722.1"/>
    <property type="molecule type" value="Genomic_DNA"/>
</dbReference>
<proteinExistence type="inferred from homology"/>
<evidence type="ECO:0000256" key="4">
    <source>
        <dbReference type="ARBA" id="ARBA00022452"/>
    </source>
</evidence>
<dbReference type="Proteomes" id="UP000199400">
    <property type="component" value="Unassembled WGS sequence"/>
</dbReference>
<feature type="coiled-coil region" evidence="11">
    <location>
        <begin position="737"/>
        <end position="764"/>
    </location>
</feature>
<feature type="domain" description="NolW-like" evidence="15">
    <location>
        <begin position="239"/>
        <end position="329"/>
    </location>
</feature>
<keyword evidence="18" id="KW-1185">Reference proteome</keyword>
<evidence type="ECO:0000256" key="1">
    <source>
        <dbReference type="ARBA" id="ARBA00004442"/>
    </source>
</evidence>
<feature type="compositionally biased region" description="Gly residues" evidence="12">
    <location>
        <begin position="45"/>
        <end position="59"/>
    </location>
</feature>
<keyword evidence="5" id="KW-0812">Transmembrane</keyword>
<evidence type="ECO:0000256" key="10">
    <source>
        <dbReference type="RuleBase" id="RU004004"/>
    </source>
</evidence>
<keyword evidence="8" id="KW-0472">Membrane</keyword>
<evidence type="ECO:0000259" key="16">
    <source>
        <dbReference type="Pfam" id="PF21305"/>
    </source>
</evidence>
<dbReference type="InterPro" id="IPR038591">
    <property type="entry name" value="NolW-like_sf"/>
</dbReference>
<evidence type="ECO:0000313" key="17">
    <source>
        <dbReference type="EMBL" id="SFF40722.1"/>
    </source>
</evidence>
<dbReference type="PANTHER" id="PTHR30332">
    <property type="entry name" value="PROBABLE GENERAL SECRETION PATHWAY PROTEIN D"/>
    <property type="match status" value="1"/>
</dbReference>
<keyword evidence="11" id="KW-0175">Coiled coil</keyword>
<feature type="signal peptide" evidence="13">
    <location>
        <begin position="1"/>
        <end position="32"/>
    </location>
</feature>
<feature type="compositionally biased region" description="Low complexity" evidence="12">
    <location>
        <begin position="790"/>
        <end position="805"/>
    </location>
</feature>
<evidence type="ECO:0000256" key="2">
    <source>
        <dbReference type="ARBA" id="ARBA00006980"/>
    </source>
</evidence>
<dbReference type="GO" id="GO:0015628">
    <property type="term" value="P:protein secretion by the type II secretion system"/>
    <property type="evidence" value="ECO:0007669"/>
    <property type="project" value="InterPro"/>
</dbReference>
<feature type="region of interest" description="Disordered" evidence="12">
    <location>
        <begin position="365"/>
        <end position="387"/>
    </location>
</feature>
<feature type="region of interest" description="Disordered" evidence="12">
    <location>
        <begin position="264"/>
        <end position="294"/>
    </location>
</feature>
<dbReference type="Pfam" id="PF21305">
    <property type="entry name" value="type_II_gspD_N0"/>
    <property type="match status" value="1"/>
</dbReference>
<protein>
    <submittedName>
        <fullName evidence="17">General secretion pathway protein D</fullName>
    </submittedName>
</protein>
<feature type="region of interest" description="Disordered" evidence="12">
    <location>
        <begin position="773"/>
        <end position="805"/>
    </location>
</feature>
<evidence type="ECO:0000259" key="14">
    <source>
        <dbReference type="Pfam" id="PF00263"/>
    </source>
</evidence>
<keyword evidence="4" id="KW-1134">Transmembrane beta strand</keyword>
<evidence type="ECO:0000256" key="5">
    <source>
        <dbReference type="ARBA" id="ARBA00022692"/>
    </source>
</evidence>
<keyword evidence="6 13" id="KW-0732">Signal</keyword>
<evidence type="ECO:0000256" key="7">
    <source>
        <dbReference type="ARBA" id="ARBA00022927"/>
    </source>
</evidence>
<dbReference type="NCBIfam" id="TIGR02517">
    <property type="entry name" value="type_II_gspD"/>
    <property type="match status" value="1"/>
</dbReference>
<feature type="region of interest" description="Disordered" evidence="12">
    <location>
        <begin position="29"/>
        <end position="64"/>
    </location>
</feature>
<dbReference type="Pfam" id="PF00263">
    <property type="entry name" value="Secretin"/>
    <property type="match status" value="1"/>
</dbReference>
<feature type="compositionally biased region" description="Low complexity" evidence="12">
    <location>
        <begin position="365"/>
        <end position="377"/>
    </location>
</feature>
<feature type="domain" description="NolW-like" evidence="15">
    <location>
        <begin position="339"/>
        <end position="427"/>
    </location>
</feature>
<gene>
    <name evidence="17" type="ORF">SAMN02745121_08663</name>
</gene>
<feature type="chain" id="PRO_5011727378" evidence="13">
    <location>
        <begin position="33"/>
        <end position="805"/>
    </location>
</feature>
<dbReference type="PRINTS" id="PR00811">
    <property type="entry name" value="BCTERIALGSPD"/>
</dbReference>
<dbReference type="PANTHER" id="PTHR30332:SF24">
    <property type="entry name" value="SECRETIN GSPD-RELATED"/>
    <property type="match status" value="1"/>
</dbReference>
<comment type="subcellular location">
    <subcellularLocation>
        <location evidence="1 10">Cell outer membrane</location>
    </subcellularLocation>
</comment>
<dbReference type="Pfam" id="PF03958">
    <property type="entry name" value="Secretin_N"/>
    <property type="match status" value="2"/>
</dbReference>
<evidence type="ECO:0000256" key="9">
    <source>
        <dbReference type="ARBA" id="ARBA00023237"/>
    </source>
</evidence>
<organism evidence="17 18">
    <name type="scientific">Nannocystis exedens</name>
    <dbReference type="NCBI Taxonomy" id="54"/>
    <lineage>
        <taxon>Bacteria</taxon>
        <taxon>Pseudomonadati</taxon>
        <taxon>Myxococcota</taxon>
        <taxon>Polyangia</taxon>
        <taxon>Nannocystales</taxon>
        <taxon>Nannocystaceae</taxon>
        <taxon>Nannocystis</taxon>
    </lineage>
</organism>
<dbReference type="GO" id="GO:0009279">
    <property type="term" value="C:cell outer membrane"/>
    <property type="evidence" value="ECO:0007669"/>
    <property type="project" value="UniProtKB-SubCell"/>
</dbReference>
<feature type="domain" description="GspD-like N0" evidence="16">
    <location>
        <begin position="80"/>
        <end position="147"/>
    </location>
</feature>
<keyword evidence="9" id="KW-0998">Cell outer membrane</keyword>
<dbReference type="InterPro" id="IPR050810">
    <property type="entry name" value="Bact_Secretion_Sys_Channel"/>
</dbReference>
<reference evidence="18" key="1">
    <citation type="submission" date="2016-10" db="EMBL/GenBank/DDBJ databases">
        <authorList>
            <person name="Varghese N."/>
            <person name="Submissions S."/>
        </authorList>
    </citation>
    <scope>NUCLEOTIDE SEQUENCE [LARGE SCALE GENOMIC DNA]</scope>
    <source>
        <strain evidence="18">ATCC 25963</strain>
    </source>
</reference>
<evidence type="ECO:0000256" key="13">
    <source>
        <dbReference type="SAM" id="SignalP"/>
    </source>
</evidence>
<feature type="domain" description="Type II/III secretion system secretin-like" evidence="14">
    <location>
        <begin position="522"/>
        <end position="690"/>
    </location>
</feature>
<keyword evidence="7" id="KW-0653">Protein transport</keyword>
<dbReference type="InterPro" id="IPR013356">
    <property type="entry name" value="T2SS_GspD"/>
</dbReference>
<keyword evidence="3 10" id="KW-0813">Transport</keyword>
<evidence type="ECO:0000256" key="3">
    <source>
        <dbReference type="ARBA" id="ARBA00022448"/>
    </source>
</evidence>
<dbReference type="STRING" id="54.SAMN02745121_08663"/>
<dbReference type="Gene3D" id="3.30.1370.120">
    <property type="match status" value="3"/>
</dbReference>
<comment type="similarity">
    <text evidence="2">Belongs to the bacterial secretin family. GSP D subfamily.</text>
</comment>
<feature type="compositionally biased region" description="Gly residues" evidence="12">
    <location>
        <begin position="264"/>
        <end position="291"/>
    </location>
</feature>
<sequence length="805" mass="85956">MIARSTPVRPTALGLVSLGLAALTLGPTTVSAQDPTTGAPSRGGELIGDEGGGTPGGGPIPFNTCKKTPRGAKFTITLPKETELEDLVNWIMSITCQKFIWDRKVRSGKVTILSPEPVTAEEAYAAFYAALETMGLTVEPSGRYFKIVETTDAKNRTLPTYGDDANAPNSDRFVTKLLRVKHGNSKEISDVLGQLKSKSGSVDLVGNLLIITDKGSMVRRLETFAAELDQPMGSEKIFFYQLQYANAEEVAQIIRDIFGEAKASGGGGGGGGGATGGRAGRRGGGGGGGGQTDSAISRVIVDERSSTLIIVTTESDYVVIRKLIERLDVKLPGGGGRIHVYKLKNADATEVAQVLSQLATGAKQAAQASQQGGQKPPAGNPVSADLFSGDVKVTPDPATRSLVIIASAADYKNLEPVIEKLDRERRQLYIEIYMLEVSIKHNTDAGAGGHFGYPINTELGGTAGTAIGMVGSAPTPALNSLLLSPDSLKNFTLGLIGPPLLNSGTILGTGRDVPAFGAIIQALQSNSDVNVVSEPHMYAADNQEATIEVGRNVPTPGALSFGAGGGGGTGLVPLQSVERQDVTLRIKVKPYINDERNVTMDVEVEDRDITEKDPVLGVTTTKRRIKLDKIVGRDGQPVVLGGLIRDRESENVKQVPGLGSIPLLGWLFKNRVKEKEKINLLLVMVPHIIDSPDDVRRIHERRDKERLEFIERETNFRKRELKSNINYRKKSGILAAIDKEARRMEQEELLLRRAEEEMRREIITGELGLSPRSAAVDDNVGGEGGGGGAPPAATVNPAPVIRREP</sequence>
<dbReference type="AlphaFoldDB" id="A0A1I2IE98"/>
<dbReference type="InterPro" id="IPR049371">
    <property type="entry name" value="GspD-like_N0"/>
</dbReference>
<accession>A0A1I2IE98</accession>
<dbReference type="InterPro" id="IPR004846">
    <property type="entry name" value="T2SS/T3SS_dom"/>
</dbReference>
<dbReference type="OrthoDB" id="9775455at2"/>
<name>A0A1I2IE98_9BACT</name>
<dbReference type="InterPro" id="IPR005644">
    <property type="entry name" value="NolW-like"/>
</dbReference>
<dbReference type="RefSeq" id="WP_096325497.1">
    <property type="nucleotide sequence ID" value="NZ_FOMX01000064.1"/>
</dbReference>
<evidence type="ECO:0000256" key="11">
    <source>
        <dbReference type="SAM" id="Coils"/>
    </source>
</evidence>
<evidence type="ECO:0000259" key="15">
    <source>
        <dbReference type="Pfam" id="PF03958"/>
    </source>
</evidence>
<evidence type="ECO:0000313" key="18">
    <source>
        <dbReference type="Proteomes" id="UP000199400"/>
    </source>
</evidence>
<dbReference type="GO" id="GO:0015627">
    <property type="term" value="C:type II protein secretion system complex"/>
    <property type="evidence" value="ECO:0007669"/>
    <property type="project" value="InterPro"/>
</dbReference>
<feature type="compositionally biased region" description="Polar residues" evidence="12">
    <location>
        <begin position="30"/>
        <end position="39"/>
    </location>
</feature>
<evidence type="ECO:0000256" key="6">
    <source>
        <dbReference type="ARBA" id="ARBA00022729"/>
    </source>
</evidence>
<evidence type="ECO:0000256" key="8">
    <source>
        <dbReference type="ARBA" id="ARBA00023136"/>
    </source>
</evidence>
<dbReference type="InterPro" id="IPR001775">
    <property type="entry name" value="GspD/PilQ"/>
</dbReference>